<dbReference type="Proteomes" id="UP000521943">
    <property type="component" value="Unassembled WGS sequence"/>
</dbReference>
<dbReference type="SUPFAM" id="SSF53335">
    <property type="entry name" value="S-adenosyl-L-methionine-dependent methyltransferases"/>
    <property type="match status" value="1"/>
</dbReference>
<evidence type="ECO:0000256" key="13">
    <source>
        <dbReference type="ARBA" id="ARBA00044712"/>
    </source>
</evidence>
<dbReference type="GO" id="GO:0005634">
    <property type="term" value="C:nucleus"/>
    <property type="evidence" value="ECO:0007669"/>
    <property type="project" value="UniProtKB-SubCell"/>
</dbReference>
<dbReference type="Gene3D" id="3.40.50.150">
    <property type="entry name" value="Vaccinia Virus protein VP39"/>
    <property type="match status" value="1"/>
</dbReference>
<evidence type="ECO:0000256" key="16">
    <source>
        <dbReference type="PIRSR" id="PIRSR028762-1"/>
    </source>
</evidence>
<evidence type="ECO:0000256" key="17">
    <source>
        <dbReference type="PIRSR" id="PIRSR028762-2"/>
    </source>
</evidence>
<evidence type="ECO:0000256" key="2">
    <source>
        <dbReference type="ARBA" id="ARBA00004123"/>
    </source>
</evidence>
<feature type="compositionally biased region" description="Low complexity" evidence="18">
    <location>
        <begin position="124"/>
        <end position="159"/>
    </location>
</feature>
<feature type="domain" description="MRNA cap 0 methyltransferase" evidence="19">
    <location>
        <begin position="286"/>
        <end position="573"/>
    </location>
</feature>
<comment type="function">
    <text evidence="1">Responsible for methylating the 5'-cap structure of mRNAs.</text>
</comment>
<evidence type="ECO:0000313" key="20">
    <source>
        <dbReference type="EMBL" id="KAF6764899.1"/>
    </source>
</evidence>
<comment type="subcellular location">
    <subcellularLocation>
        <location evidence="2 15">Nucleus</location>
    </subcellularLocation>
</comment>
<keyword evidence="8 15" id="KW-0694">RNA-binding</keyword>
<keyword evidence="4 15" id="KW-0489">Methyltransferase</keyword>
<proteinExistence type="inferred from homology"/>
<feature type="binding site" evidence="16">
    <location>
        <position position="354"/>
    </location>
    <ligand>
        <name>S-adenosyl-L-methionine</name>
        <dbReference type="ChEBI" id="CHEBI:59789"/>
    </ligand>
</feature>
<feature type="site" description="mRNA cap binding" evidence="17">
    <location>
        <position position="366"/>
    </location>
</feature>
<feature type="compositionally biased region" description="Low complexity" evidence="18">
    <location>
        <begin position="81"/>
        <end position="103"/>
    </location>
</feature>
<evidence type="ECO:0000256" key="9">
    <source>
        <dbReference type="ARBA" id="ARBA00023042"/>
    </source>
</evidence>
<keyword evidence="5 15" id="KW-0507">mRNA processing</keyword>
<protein>
    <recommendedName>
        <fullName evidence="14 15">mRNA cap guanine-N(7) methyltransferase</fullName>
        <ecNumber evidence="3 15">2.1.1.56</ecNumber>
    </recommendedName>
    <alternativeName>
        <fullName evidence="11 15">mRNA (guanine-N(7))-methyltransferase</fullName>
    </alternativeName>
    <alternativeName>
        <fullName evidence="12 15">mRNA cap methyltransferase</fullName>
    </alternativeName>
</protein>
<feature type="site" description="mRNA cap binding" evidence="17">
    <location>
        <position position="411"/>
    </location>
</feature>
<feature type="region of interest" description="Disordered" evidence="18">
    <location>
        <begin position="240"/>
        <end position="259"/>
    </location>
</feature>
<dbReference type="AlphaFoldDB" id="A0A8H6MFZ8"/>
<feature type="binding site" evidence="16">
    <location>
        <position position="412"/>
    </location>
    <ligand>
        <name>S-adenosyl-L-methionine</name>
        <dbReference type="ChEBI" id="CHEBI:59789"/>
    </ligand>
</feature>
<dbReference type="GO" id="GO:0004482">
    <property type="term" value="F:mRNA 5'-cap (guanine-N7-)-methyltransferase activity"/>
    <property type="evidence" value="ECO:0007669"/>
    <property type="project" value="UniProtKB-EC"/>
</dbReference>
<sequence length="573" mass="63647">MPAFDPVRDAVLNSPVEQHNSSLVSPLASPSLTRRATDLSVLLNSEPTMPTATTARSASSFSHLMAPPTDDKLTSSEPLGRRYAGSSSRSAQPPYPSPAQAQAQHKRESPSPTRYAQQFQQQDSRYPNSRPSSSASSSNSNNVRQQFQQHQQQQQQQQHPRGNGKRPTSSPAMPPPPTPPSAAKFEESNDPLPMPTLPARSNIPYRPTKRITPAGDVLVPLTPQEIEIYKNFRGKGSMKLAAKRKRTGSDEPEDTPASKKMIGDVGVVVEHYNSRPDVGVVQRQESPIIGLKSFNNWVKSVLITRFAHPVLQKSPSAGYGGRGGRGKVLDMGCGKGGDMTKWAKARIREILCVDIADVSVDQARGRYESMNSRFDASFAALDCYTEPLGKAFSPAKLSSPVDVVSMQFCMHYAFESVQKARCMLDNVSRYLRSGGVFIGTIPNAEVLMSSLDAIPPDAEDLTFGNSVYKIKFEQRDPKPMFGHKYWFFLQDAVDDVPEYVVHWDNFVQMAAEYGLHPTYKEEFHTVFQEHQDIPEFKNLMVRMKVVDANGESAIDEDQWEAANIYIAFAFEKR</sequence>
<evidence type="ECO:0000256" key="4">
    <source>
        <dbReference type="ARBA" id="ARBA00022603"/>
    </source>
</evidence>
<evidence type="ECO:0000256" key="1">
    <source>
        <dbReference type="ARBA" id="ARBA00003378"/>
    </source>
</evidence>
<dbReference type="PIRSF" id="PIRSF028762">
    <property type="entry name" value="ABD1"/>
    <property type="match status" value="1"/>
</dbReference>
<gene>
    <name evidence="20" type="ORF">DFP72DRAFT_869529</name>
</gene>
<feature type="compositionally biased region" description="Polar residues" evidence="18">
    <location>
        <begin position="110"/>
        <end position="123"/>
    </location>
</feature>
<comment type="similarity">
    <text evidence="15">Belongs to the class I-like SAM-binding methyltransferase superfamily. mRNA cap 0 methyltransferase family.</text>
</comment>
<name>A0A8H6MFZ8_9AGAR</name>
<keyword evidence="9 15" id="KW-0506">mRNA capping</keyword>
<feature type="binding site" evidence="16">
    <location>
        <position position="407"/>
    </location>
    <ligand>
        <name>S-adenosyl-L-methionine</name>
        <dbReference type="ChEBI" id="CHEBI:59789"/>
    </ligand>
</feature>
<feature type="site" description="mRNA cap binding" evidence="17">
    <location>
        <position position="335"/>
    </location>
</feature>
<dbReference type="InterPro" id="IPR016899">
    <property type="entry name" value="mRNA_G-N7_MeTrfase_euk"/>
</dbReference>
<keyword evidence="6 15" id="KW-0808">Transferase</keyword>
<dbReference type="InterPro" id="IPR039753">
    <property type="entry name" value="RG7MT1"/>
</dbReference>
<evidence type="ECO:0000256" key="3">
    <source>
        <dbReference type="ARBA" id="ARBA00011926"/>
    </source>
</evidence>
<comment type="caution">
    <text evidence="20">The sequence shown here is derived from an EMBL/GenBank/DDBJ whole genome shotgun (WGS) entry which is preliminary data.</text>
</comment>
<comment type="catalytic activity">
    <reaction evidence="13">
        <text>a 5'-end (5'-triphosphoguanosine)-ribonucleoside in mRNA + S-adenosyl-L-methionine = a 5'-end (N(7)-methyl 5'-triphosphoguanosine)-ribonucleoside in mRNA + S-adenosyl-L-homocysteine</text>
        <dbReference type="Rhea" id="RHEA:67008"/>
        <dbReference type="Rhea" id="RHEA-COMP:17166"/>
        <dbReference type="Rhea" id="RHEA-COMP:17167"/>
        <dbReference type="ChEBI" id="CHEBI:57856"/>
        <dbReference type="ChEBI" id="CHEBI:59789"/>
        <dbReference type="ChEBI" id="CHEBI:156461"/>
        <dbReference type="ChEBI" id="CHEBI:167617"/>
        <dbReference type="EC" id="2.1.1.56"/>
    </reaction>
</comment>
<feature type="region of interest" description="Disordered" evidence="18">
    <location>
        <begin position="1"/>
        <end position="208"/>
    </location>
</feature>
<evidence type="ECO:0000313" key="21">
    <source>
        <dbReference type="Proteomes" id="UP000521943"/>
    </source>
</evidence>
<evidence type="ECO:0000256" key="8">
    <source>
        <dbReference type="ARBA" id="ARBA00022884"/>
    </source>
</evidence>
<dbReference type="Pfam" id="PF03291">
    <property type="entry name" value="mRNA_G-N7_MeTrfase"/>
    <property type="match status" value="1"/>
</dbReference>
<evidence type="ECO:0000256" key="10">
    <source>
        <dbReference type="ARBA" id="ARBA00023242"/>
    </source>
</evidence>
<dbReference type="PANTHER" id="PTHR12189">
    <property type="entry name" value="MRNA GUANINE-7- METHYLTRANSFERASE"/>
    <property type="match status" value="1"/>
</dbReference>
<evidence type="ECO:0000256" key="15">
    <source>
        <dbReference type="PIRNR" id="PIRNR028762"/>
    </source>
</evidence>
<dbReference type="InterPro" id="IPR004971">
    <property type="entry name" value="mRNA_G-N7_MeTrfase_dom"/>
</dbReference>
<evidence type="ECO:0000256" key="5">
    <source>
        <dbReference type="ARBA" id="ARBA00022664"/>
    </source>
</evidence>
<feature type="site" description="mRNA cap binding" evidence="17">
    <location>
        <position position="341"/>
    </location>
</feature>
<keyword evidence="10 15" id="KW-0539">Nucleus</keyword>
<feature type="compositionally biased region" description="Low complexity" evidence="18">
    <location>
        <begin position="21"/>
        <end position="32"/>
    </location>
</feature>
<evidence type="ECO:0000259" key="19">
    <source>
        <dbReference type="PROSITE" id="PS51562"/>
    </source>
</evidence>
<dbReference type="PROSITE" id="PS51562">
    <property type="entry name" value="RNA_CAP0_MT"/>
    <property type="match status" value="1"/>
</dbReference>
<reference evidence="20 21" key="1">
    <citation type="submission" date="2020-07" db="EMBL/GenBank/DDBJ databases">
        <title>Comparative genomics of pyrophilous fungi reveals a link between fire events and developmental genes.</title>
        <authorList>
            <consortium name="DOE Joint Genome Institute"/>
            <person name="Steindorff A.S."/>
            <person name="Carver A."/>
            <person name="Calhoun S."/>
            <person name="Stillman K."/>
            <person name="Liu H."/>
            <person name="Lipzen A."/>
            <person name="Pangilinan J."/>
            <person name="Labutti K."/>
            <person name="Bruns T.D."/>
            <person name="Grigoriev I.V."/>
        </authorList>
    </citation>
    <scope>NUCLEOTIDE SEQUENCE [LARGE SCALE GENOMIC DNA]</scope>
    <source>
        <strain evidence="20 21">CBS 144469</strain>
    </source>
</reference>
<dbReference type="InterPro" id="IPR029063">
    <property type="entry name" value="SAM-dependent_MTases_sf"/>
</dbReference>
<feature type="binding site" evidence="16">
    <location>
        <position position="299"/>
    </location>
    <ligand>
        <name>S-adenosyl-L-methionine</name>
        <dbReference type="ChEBI" id="CHEBI:59789"/>
    </ligand>
</feature>
<organism evidence="20 21">
    <name type="scientific">Ephemerocybe angulata</name>
    <dbReference type="NCBI Taxonomy" id="980116"/>
    <lineage>
        <taxon>Eukaryota</taxon>
        <taxon>Fungi</taxon>
        <taxon>Dikarya</taxon>
        <taxon>Basidiomycota</taxon>
        <taxon>Agaricomycotina</taxon>
        <taxon>Agaricomycetes</taxon>
        <taxon>Agaricomycetidae</taxon>
        <taxon>Agaricales</taxon>
        <taxon>Agaricineae</taxon>
        <taxon>Psathyrellaceae</taxon>
        <taxon>Ephemerocybe</taxon>
    </lineage>
</organism>
<evidence type="ECO:0000256" key="7">
    <source>
        <dbReference type="ARBA" id="ARBA00022691"/>
    </source>
</evidence>
<evidence type="ECO:0000256" key="18">
    <source>
        <dbReference type="SAM" id="MobiDB-lite"/>
    </source>
</evidence>
<dbReference type="CDD" id="cd02440">
    <property type="entry name" value="AdoMet_MTases"/>
    <property type="match status" value="1"/>
</dbReference>
<keyword evidence="21" id="KW-1185">Reference proteome</keyword>
<dbReference type="GO" id="GO:0003723">
    <property type="term" value="F:RNA binding"/>
    <property type="evidence" value="ECO:0007669"/>
    <property type="project" value="UniProtKB-KW"/>
</dbReference>
<feature type="compositionally biased region" description="Low complexity" evidence="18">
    <location>
        <begin position="51"/>
        <end position="60"/>
    </location>
</feature>
<evidence type="ECO:0000256" key="11">
    <source>
        <dbReference type="ARBA" id="ARBA00032772"/>
    </source>
</evidence>
<dbReference type="OrthoDB" id="10248867at2759"/>
<dbReference type="EC" id="2.1.1.56" evidence="3 15"/>
<accession>A0A8H6MFZ8</accession>
<feature type="binding site" evidence="17">
    <location>
        <begin position="295"/>
        <end position="296"/>
    </location>
    <ligand>
        <name>mRNA</name>
        <dbReference type="ChEBI" id="CHEBI:33699"/>
    </ligand>
</feature>
<dbReference type="EMBL" id="JACGCI010000003">
    <property type="protein sequence ID" value="KAF6764899.1"/>
    <property type="molecule type" value="Genomic_DNA"/>
</dbReference>
<evidence type="ECO:0000256" key="6">
    <source>
        <dbReference type="ARBA" id="ARBA00022679"/>
    </source>
</evidence>
<keyword evidence="7 15" id="KW-0949">S-adenosyl-L-methionine</keyword>
<evidence type="ECO:0000256" key="12">
    <source>
        <dbReference type="ARBA" id="ARBA00033387"/>
    </source>
</evidence>
<feature type="binding site" evidence="16">
    <location>
        <position position="382"/>
    </location>
    <ligand>
        <name>S-adenosyl-L-methionine</name>
        <dbReference type="ChEBI" id="CHEBI:59789"/>
    </ligand>
</feature>
<evidence type="ECO:0000256" key="14">
    <source>
        <dbReference type="ARBA" id="ARBA00049739"/>
    </source>
</evidence>
<feature type="binding site" evidence="16">
    <location>
        <position position="332"/>
    </location>
    <ligand>
        <name>S-adenosyl-L-methionine</name>
        <dbReference type="ChEBI" id="CHEBI:59789"/>
    </ligand>
</feature>
<feature type="site" description="mRNA cap binding" evidence="17">
    <location>
        <position position="565"/>
    </location>
</feature>
<dbReference type="PANTHER" id="PTHR12189:SF2">
    <property type="entry name" value="MRNA CAP GUANINE-N7 METHYLTRANSFERASE"/>
    <property type="match status" value="1"/>
</dbReference>
<feature type="site" description="mRNA cap binding" evidence="17">
    <location>
        <position position="498"/>
    </location>
</feature>